<reference evidence="2 3" key="1">
    <citation type="submission" date="2019-01" db="EMBL/GenBank/DDBJ databases">
        <title>Draft genome sequences of the type strains of six Macrococcus species.</title>
        <authorList>
            <person name="Mazhar S."/>
            <person name="Altermann E."/>
            <person name="Hill C."/>
            <person name="Mcauliffe O."/>
        </authorList>
    </citation>
    <scope>NUCLEOTIDE SEQUENCE [LARGE SCALE GENOMIC DNA]</scope>
    <source>
        <strain evidence="2 3">ATCC 51825</strain>
    </source>
</reference>
<evidence type="ECO:0000256" key="1">
    <source>
        <dbReference type="SAM" id="MobiDB-lite"/>
    </source>
</evidence>
<evidence type="ECO:0000313" key="3">
    <source>
        <dbReference type="Proteomes" id="UP000294843"/>
    </source>
</evidence>
<gene>
    <name evidence="2" type="ORF">ERX55_01535</name>
</gene>
<comment type="caution">
    <text evidence="2">The sequence shown here is derived from an EMBL/GenBank/DDBJ whole genome shotgun (WGS) entry which is preliminary data.</text>
</comment>
<keyword evidence="3" id="KW-1185">Reference proteome</keyword>
<dbReference type="Proteomes" id="UP000294843">
    <property type="component" value="Unassembled WGS sequence"/>
</dbReference>
<dbReference type="RefSeq" id="WP_133450816.1">
    <property type="nucleotide sequence ID" value="NZ_SCWF01000001.1"/>
</dbReference>
<evidence type="ECO:0000313" key="2">
    <source>
        <dbReference type="EMBL" id="TDM15614.1"/>
    </source>
</evidence>
<name>A0A4R6C2N1_9STAP</name>
<dbReference type="EMBL" id="SCWF01000001">
    <property type="protein sequence ID" value="TDM15614.1"/>
    <property type="molecule type" value="Genomic_DNA"/>
</dbReference>
<feature type="compositionally biased region" description="Basic residues" evidence="1">
    <location>
        <begin position="100"/>
        <end position="118"/>
    </location>
</feature>
<protein>
    <submittedName>
        <fullName evidence="2">Uncharacterized protein</fullName>
    </submittedName>
</protein>
<accession>A0A4R6C2N1</accession>
<sequence>MLKDTIIIVKQEPDGTLACWDVELYQCDNCSKEFDASIPHYADGDHHYCCECAFLKGLISENEYLDYGSGFNSHMFRAYVENREVKIKYGKYTPEELRQRRNKKARERYQKKKKARGD</sequence>
<proteinExistence type="predicted"/>
<organism evidence="2 3">
    <name type="scientific">Macrococcus bovicus</name>
    <dbReference type="NCBI Taxonomy" id="69968"/>
    <lineage>
        <taxon>Bacteria</taxon>
        <taxon>Bacillati</taxon>
        <taxon>Bacillota</taxon>
        <taxon>Bacilli</taxon>
        <taxon>Bacillales</taxon>
        <taxon>Staphylococcaceae</taxon>
        <taxon>Macrococcus</taxon>
    </lineage>
</organism>
<feature type="region of interest" description="Disordered" evidence="1">
    <location>
        <begin position="98"/>
        <end position="118"/>
    </location>
</feature>
<dbReference type="AlphaFoldDB" id="A0A4R6C2N1"/>